<dbReference type="AlphaFoldDB" id="A0A9X3E2Y8"/>
<proteinExistence type="predicted"/>
<keyword evidence="3" id="KW-1185">Reference proteome</keyword>
<dbReference type="InterPro" id="IPR032609">
    <property type="entry name" value="DUF4893"/>
</dbReference>
<dbReference type="Proteomes" id="UP001144805">
    <property type="component" value="Unassembled WGS sequence"/>
</dbReference>
<protein>
    <submittedName>
        <fullName evidence="2">DUF4893 domain-containing protein</fullName>
    </submittedName>
</protein>
<dbReference type="EMBL" id="JAPKNK010000006">
    <property type="protein sequence ID" value="MCX5570705.1"/>
    <property type="molecule type" value="Genomic_DNA"/>
</dbReference>
<sequence length="202" mass="22282">MTLLPKALNTRRRLLAGLALLLFPGIAFADGTMAARTLTKTDKERIARYEAAQKSAIAEARKGGDSAEVATLDALLALKPQPILGVDIRGDYRCRTIKLGGSLPLTVYGWFNCRIDEDDLGYRLTKTSGSQRLTGHFIDDSANRLLYYGVSYIAGDKPGRYGAKADDDQVGYFLKTGPSSYRLDLPLPKFESKFDIIELKKK</sequence>
<reference evidence="2" key="1">
    <citation type="submission" date="2022-11" db="EMBL/GenBank/DDBJ databases">
        <title>Biodiversity and phylogenetic relationships of bacteria.</title>
        <authorList>
            <person name="Machado R.A.R."/>
            <person name="Bhat A."/>
            <person name="Loulou A."/>
            <person name="Kallel S."/>
        </authorList>
    </citation>
    <scope>NUCLEOTIDE SEQUENCE</scope>
    <source>
        <strain evidence="2">K-TC2</strain>
    </source>
</reference>
<comment type="caution">
    <text evidence="2">The sequence shown here is derived from an EMBL/GenBank/DDBJ whole genome shotgun (WGS) entry which is preliminary data.</text>
</comment>
<dbReference type="Pfam" id="PF16233">
    <property type="entry name" value="DUF4893"/>
    <property type="match status" value="1"/>
</dbReference>
<keyword evidence="1" id="KW-0732">Signal</keyword>
<name>A0A9X3E2Y8_9HYPH</name>
<evidence type="ECO:0000256" key="1">
    <source>
        <dbReference type="SAM" id="SignalP"/>
    </source>
</evidence>
<gene>
    <name evidence="2" type="ORF">OSH07_15965</name>
</gene>
<accession>A0A9X3E2Y8</accession>
<feature type="signal peptide" evidence="1">
    <location>
        <begin position="1"/>
        <end position="29"/>
    </location>
</feature>
<organism evidence="2 3">
    <name type="scientific">Kaistia nematophila</name>
    <dbReference type="NCBI Taxonomy" id="2994654"/>
    <lineage>
        <taxon>Bacteria</taxon>
        <taxon>Pseudomonadati</taxon>
        <taxon>Pseudomonadota</taxon>
        <taxon>Alphaproteobacteria</taxon>
        <taxon>Hyphomicrobiales</taxon>
        <taxon>Kaistiaceae</taxon>
        <taxon>Kaistia</taxon>
    </lineage>
</organism>
<feature type="chain" id="PRO_5040785577" evidence="1">
    <location>
        <begin position="30"/>
        <end position="202"/>
    </location>
</feature>
<dbReference type="RefSeq" id="WP_266339661.1">
    <property type="nucleotide sequence ID" value="NZ_JAPKNK010000006.1"/>
</dbReference>
<evidence type="ECO:0000313" key="3">
    <source>
        <dbReference type="Proteomes" id="UP001144805"/>
    </source>
</evidence>
<evidence type="ECO:0000313" key="2">
    <source>
        <dbReference type="EMBL" id="MCX5570705.1"/>
    </source>
</evidence>